<organism evidence="1 2">
    <name type="scientific">Cryomyces antarcticus</name>
    <dbReference type="NCBI Taxonomy" id="329879"/>
    <lineage>
        <taxon>Eukaryota</taxon>
        <taxon>Fungi</taxon>
        <taxon>Dikarya</taxon>
        <taxon>Ascomycota</taxon>
        <taxon>Pezizomycotina</taxon>
        <taxon>Dothideomycetes</taxon>
        <taxon>Dothideomycetes incertae sedis</taxon>
        <taxon>Cryomyces</taxon>
    </lineage>
</organism>
<sequence>MTAIYIIYNADGTTVGKLKYAYTKLRSSASDSPCSACDLTHNGLNLTETAEWTTTKSKIAAEVHQLHRDELSDELKHFIAEQNLKLPVVLGQKSKDAPLKLLLDRQELGVLSKDHGHFLEVLQRYSLEKGIKI</sequence>
<keyword evidence="2" id="KW-1185">Reference proteome</keyword>
<name>A0ABR0KUM4_9PEZI</name>
<gene>
    <name evidence="1" type="ORF">LTR16_000417</name>
</gene>
<evidence type="ECO:0000313" key="2">
    <source>
        <dbReference type="Proteomes" id="UP001357485"/>
    </source>
</evidence>
<comment type="caution">
    <text evidence="1">The sequence shown here is derived from an EMBL/GenBank/DDBJ whole genome shotgun (WGS) entry which is preliminary data.</text>
</comment>
<reference evidence="1 2" key="1">
    <citation type="submission" date="2023-08" db="EMBL/GenBank/DDBJ databases">
        <title>Black Yeasts Isolated from many extreme environments.</title>
        <authorList>
            <person name="Coleine C."/>
            <person name="Stajich J.E."/>
            <person name="Selbmann L."/>
        </authorList>
    </citation>
    <scope>NUCLEOTIDE SEQUENCE [LARGE SCALE GENOMIC DNA]</scope>
    <source>
        <strain evidence="1 2">CCFEE 536</strain>
    </source>
</reference>
<dbReference type="EMBL" id="JAVRRA010024627">
    <property type="protein sequence ID" value="KAK5131784.1"/>
    <property type="molecule type" value="Genomic_DNA"/>
</dbReference>
<protein>
    <submittedName>
        <fullName evidence="1">Uncharacterized protein</fullName>
    </submittedName>
</protein>
<evidence type="ECO:0000313" key="1">
    <source>
        <dbReference type="EMBL" id="KAK5131784.1"/>
    </source>
</evidence>
<proteinExistence type="predicted"/>
<dbReference type="Proteomes" id="UP001357485">
    <property type="component" value="Unassembled WGS sequence"/>
</dbReference>
<accession>A0ABR0KUM4</accession>